<evidence type="ECO:0000313" key="6">
    <source>
        <dbReference type="Proteomes" id="UP000559256"/>
    </source>
</evidence>
<dbReference type="GO" id="GO:0008270">
    <property type="term" value="F:zinc ion binding"/>
    <property type="evidence" value="ECO:0007669"/>
    <property type="project" value="UniProtKB-KW"/>
</dbReference>
<evidence type="ECO:0000256" key="3">
    <source>
        <dbReference type="SAM" id="MobiDB-lite"/>
    </source>
</evidence>
<organism evidence="5 6">
    <name type="scientific">Tetrapyrgos nigripes</name>
    <dbReference type="NCBI Taxonomy" id="182062"/>
    <lineage>
        <taxon>Eukaryota</taxon>
        <taxon>Fungi</taxon>
        <taxon>Dikarya</taxon>
        <taxon>Basidiomycota</taxon>
        <taxon>Agaricomycotina</taxon>
        <taxon>Agaricomycetes</taxon>
        <taxon>Agaricomycetidae</taxon>
        <taxon>Agaricales</taxon>
        <taxon>Marasmiineae</taxon>
        <taxon>Marasmiaceae</taxon>
        <taxon>Tetrapyrgos</taxon>
    </lineage>
</organism>
<evidence type="ECO:0000256" key="2">
    <source>
        <dbReference type="PROSITE-ProRule" id="PRU00047"/>
    </source>
</evidence>
<comment type="caution">
    <text evidence="5">The sequence shown here is derived from an EMBL/GenBank/DDBJ whole genome shotgun (WGS) entry which is preliminary data.</text>
</comment>
<evidence type="ECO:0000259" key="4">
    <source>
        <dbReference type="PROSITE" id="PS50158"/>
    </source>
</evidence>
<dbReference type="InterPro" id="IPR001878">
    <property type="entry name" value="Znf_CCHC"/>
</dbReference>
<dbReference type="InterPro" id="IPR036875">
    <property type="entry name" value="Znf_CCHC_sf"/>
</dbReference>
<dbReference type="EMBL" id="JAACJM010000021">
    <property type="protein sequence ID" value="KAF5366837.1"/>
    <property type="molecule type" value="Genomic_DNA"/>
</dbReference>
<reference evidence="5 6" key="1">
    <citation type="journal article" date="2020" name="ISME J.">
        <title>Uncovering the hidden diversity of litter-decomposition mechanisms in mushroom-forming fungi.</title>
        <authorList>
            <person name="Floudas D."/>
            <person name="Bentzer J."/>
            <person name="Ahren D."/>
            <person name="Johansson T."/>
            <person name="Persson P."/>
            <person name="Tunlid A."/>
        </authorList>
    </citation>
    <scope>NUCLEOTIDE SEQUENCE [LARGE SCALE GENOMIC DNA]</scope>
    <source>
        <strain evidence="5 6">CBS 291.85</strain>
    </source>
</reference>
<dbReference type="GO" id="GO:0003676">
    <property type="term" value="F:nucleic acid binding"/>
    <property type="evidence" value="ECO:0007669"/>
    <property type="project" value="InterPro"/>
</dbReference>
<keyword evidence="6" id="KW-1185">Reference proteome</keyword>
<keyword evidence="2" id="KW-0862">Zinc</keyword>
<feature type="compositionally biased region" description="Pro residues" evidence="3">
    <location>
        <begin position="142"/>
        <end position="153"/>
    </location>
</feature>
<dbReference type="Pfam" id="PF00098">
    <property type="entry name" value="zf-CCHC"/>
    <property type="match status" value="1"/>
</dbReference>
<dbReference type="AlphaFoldDB" id="A0A8H5GKY4"/>
<dbReference type="OrthoDB" id="515270at2759"/>
<feature type="compositionally biased region" description="Polar residues" evidence="3">
    <location>
        <begin position="90"/>
        <end position="104"/>
    </location>
</feature>
<feature type="region of interest" description="Disordered" evidence="3">
    <location>
        <begin position="80"/>
        <end position="176"/>
    </location>
</feature>
<dbReference type="Proteomes" id="UP000559256">
    <property type="component" value="Unassembled WGS sequence"/>
</dbReference>
<evidence type="ECO:0000313" key="5">
    <source>
        <dbReference type="EMBL" id="KAF5366837.1"/>
    </source>
</evidence>
<feature type="domain" description="CCHC-type" evidence="4">
    <location>
        <begin position="417"/>
        <end position="431"/>
    </location>
</feature>
<keyword evidence="2" id="KW-0863">Zinc-finger</keyword>
<accession>A0A8H5GKY4</accession>
<sequence length="507" mass="56470">MTGRRTASADLNLHCADRPHVFHPSSSRDAAYFVEDVDDPWTPCTVQLCLNRYNTQRLTAEEIPSGLHIITQLQELAIQKAHPKPKPATESEQGTSTPTNQPSGSNPVPETPPNNPPEPDNPTSPPSSPIIPSAEGPSVAPHRPPTPPSPNPSDPNDSVMADTPPMGSNGTSERGRKLDAFNGERSEAKRWLALFNNYLCMNKGKYPTEESQVSLFLSFFTGEKGGDWATQRLIERDADEEDENLASTPGEWRWITLKQIRDRFKKDFKALASEDVARTKIKFARMRGTDISSYNSIFDTYGEESEFGDAALLEFYQDGLPPKLREAVGRTYLKWDDFEEYKERAVELHLEWLKERERQGRWKTTSTSKNSPGPSQGRTVASVNALMNMGPGASLSFNPLPKLTPDERDRLRKLGACFACRQTGHMSNECPTYPRTSSQTTSRTFPSRAVRTAETASSPPVTVAQVSSSRNTIKEISDMVNKVKGLEGEEKEQATVYLKDIMSKLDF</sequence>
<feature type="region of interest" description="Disordered" evidence="3">
    <location>
        <begin position="359"/>
        <end position="378"/>
    </location>
</feature>
<name>A0A8H5GKY4_9AGAR</name>
<feature type="compositionally biased region" description="Polar residues" evidence="3">
    <location>
        <begin position="362"/>
        <end position="378"/>
    </location>
</feature>
<keyword evidence="1" id="KW-0507">mRNA processing</keyword>
<dbReference type="SMART" id="SM00343">
    <property type="entry name" value="ZnF_C2HC"/>
    <property type="match status" value="1"/>
</dbReference>
<feature type="compositionally biased region" description="Low complexity" evidence="3">
    <location>
        <begin position="130"/>
        <end position="141"/>
    </location>
</feature>
<keyword evidence="2" id="KW-0479">Metal-binding</keyword>
<dbReference type="PROSITE" id="PS50158">
    <property type="entry name" value="ZF_CCHC"/>
    <property type="match status" value="1"/>
</dbReference>
<dbReference type="Gene3D" id="4.10.60.10">
    <property type="entry name" value="Zinc finger, CCHC-type"/>
    <property type="match status" value="1"/>
</dbReference>
<proteinExistence type="predicted"/>
<gene>
    <name evidence="5" type="ORF">D9758_006533</name>
</gene>
<dbReference type="GO" id="GO:0006397">
    <property type="term" value="P:mRNA processing"/>
    <property type="evidence" value="ECO:0007669"/>
    <property type="project" value="UniProtKB-KW"/>
</dbReference>
<protein>
    <recommendedName>
        <fullName evidence="4">CCHC-type domain-containing protein</fullName>
    </recommendedName>
</protein>
<evidence type="ECO:0000256" key="1">
    <source>
        <dbReference type="ARBA" id="ARBA00022664"/>
    </source>
</evidence>
<dbReference type="SUPFAM" id="SSF57756">
    <property type="entry name" value="Retrovirus zinc finger-like domains"/>
    <property type="match status" value="1"/>
</dbReference>
<feature type="compositionally biased region" description="Pro residues" evidence="3">
    <location>
        <begin position="109"/>
        <end position="129"/>
    </location>
</feature>